<proteinExistence type="predicted"/>
<dbReference type="Proteomes" id="UP000283095">
    <property type="component" value="Chromosome"/>
</dbReference>
<organism evidence="1 2">
    <name type="scientific">Peribacillus asahii</name>
    <dbReference type="NCBI Taxonomy" id="228899"/>
    <lineage>
        <taxon>Bacteria</taxon>
        <taxon>Bacillati</taxon>
        <taxon>Bacillota</taxon>
        <taxon>Bacilli</taxon>
        <taxon>Bacillales</taxon>
        <taxon>Bacillaceae</taxon>
        <taxon>Peribacillus</taxon>
    </lineage>
</organism>
<gene>
    <name evidence="1" type="ORF">BAOM_1394</name>
</gene>
<sequence length="174" mass="20553">MANQRFKQIYPDIIVLKKGTHIIEGLFEVKIDIANDEPSNLIPKKNEGQTRNEHFKSVYLPYYSKDNWIVNVREKVKTIYQNDLCQLQYTPFNYKKPVPLEVSKEFKYAYILLSSVHGKEKYERLPVVNNLFTLLVNVHLNNFSGSKNELKDKNNQEQWCKLADYLFENYGLRG</sequence>
<dbReference type="EMBL" id="CP026095">
    <property type="protein sequence ID" value="AZV42004.1"/>
    <property type="molecule type" value="Genomic_DNA"/>
</dbReference>
<protein>
    <submittedName>
        <fullName evidence="1">Uncharacterized protein</fullName>
    </submittedName>
</protein>
<evidence type="ECO:0000313" key="2">
    <source>
        <dbReference type="Proteomes" id="UP000283095"/>
    </source>
</evidence>
<dbReference type="KEGG" id="pasa:BAOM_1394"/>
<evidence type="ECO:0000313" key="1">
    <source>
        <dbReference type="EMBL" id="AZV42004.1"/>
    </source>
</evidence>
<accession>A0A3T0KP42</accession>
<reference evidence="1 2" key="1">
    <citation type="submission" date="2018-01" db="EMBL/GenBank/DDBJ databases">
        <title>Bacillus asahii Genome sequencing and assembly.</title>
        <authorList>
            <person name="Jiang H."/>
            <person name="Feng Y."/>
            <person name="Zhao F."/>
            <person name="Lin X."/>
        </authorList>
    </citation>
    <scope>NUCLEOTIDE SEQUENCE [LARGE SCALE GENOMIC DNA]</scope>
    <source>
        <strain evidence="1 2">OM18</strain>
    </source>
</reference>
<dbReference type="AlphaFoldDB" id="A0A3T0KP42"/>
<name>A0A3T0KP42_9BACI</name>